<reference evidence="1 2" key="2">
    <citation type="journal article" date="2017" name="Front. Plant Sci.">
        <title>Gene Classification and Mining of Molecular Markers Useful in Red Clover (Trifolium pratense) Breeding.</title>
        <authorList>
            <person name="Istvanek J."/>
            <person name="Dluhosova J."/>
            <person name="Dluhos P."/>
            <person name="Patkova L."/>
            <person name="Nedelnik J."/>
            <person name="Repkova J."/>
        </authorList>
    </citation>
    <scope>NUCLEOTIDE SEQUENCE [LARGE SCALE GENOMIC DNA]</scope>
    <source>
        <strain evidence="2">cv. Tatra</strain>
        <tissue evidence="1">Young leaves</tissue>
    </source>
</reference>
<organism evidence="1 2">
    <name type="scientific">Trifolium pratense</name>
    <name type="common">Red clover</name>
    <dbReference type="NCBI Taxonomy" id="57577"/>
    <lineage>
        <taxon>Eukaryota</taxon>
        <taxon>Viridiplantae</taxon>
        <taxon>Streptophyta</taxon>
        <taxon>Embryophyta</taxon>
        <taxon>Tracheophyta</taxon>
        <taxon>Spermatophyta</taxon>
        <taxon>Magnoliopsida</taxon>
        <taxon>eudicotyledons</taxon>
        <taxon>Gunneridae</taxon>
        <taxon>Pentapetalae</taxon>
        <taxon>rosids</taxon>
        <taxon>fabids</taxon>
        <taxon>Fabales</taxon>
        <taxon>Fabaceae</taxon>
        <taxon>Papilionoideae</taxon>
        <taxon>50 kb inversion clade</taxon>
        <taxon>NPAAA clade</taxon>
        <taxon>Hologalegina</taxon>
        <taxon>IRL clade</taxon>
        <taxon>Trifolieae</taxon>
        <taxon>Trifolium</taxon>
    </lineage>
</organism>
<name>A0A2K3P7X6_TRIPR</name>
<evidence type="ECO:0000313" key="2">
    <source>
        <dbReference type="Proteomes" id="UP000236291"/>
    </source>
</evidence>
<dbReference type="Proteomes" id="UP000236291">
    <property type="component" value="Unassembled WGS sequence"/>
</dbReference>
<sequence>HGGCGEDAWCGGGGENRRMSLSPLSALSLSFSQLVGGEMQRMGKKEREE</sequence>
<gene>
    <name evidence="1" type="ORF">L195_g008001</name>
</gene>
<dbReference type="AlphaFoldDB" id="A0A2K3P7X6"/>
<feature type="non-terminal residue" evidence="1">
    <location>
        <position position="1"/>
    </location>
</feature>
<reference evidence="1 2" key="1">
    <citation type="journal article" date="2014" name="Am. J. Bot.">
        <title>Genome assembly and annotation for red clover (Trifolium pratense; Fabaceae).</title>
        <authorList>
            <person name="Istvanek J."/>
            <person name="Jaros M."/>
            <person name="Krenek A."/>
            <person name="Repkova J."/>
        </authorList>
    </citation>
    <scope>NUCLEOTIDE SEQUENCE [LARGE SCALE GENOMIC DNA]</scope>
    <source>
        <strain evidence="2">cv. Tatra</strain>
        <tissue evidence="1">Young leaves</tissue>
    </source>
</reference>
<dbReference type="EMBL" id="ASHM01004504">
    <property type="protein sequence ID" value="PNY11395.1"/>
    <property type="molecule type" value="Genomic_DNA"/>
</dbReference>
<proteinExistence type="predicted"/>
<comment type="caution">
    <text evidence="1">The sequence shown here is derived from an EMBL/GenBank/DDBJ whole genome shotgun (WGS) entry which is preliminary data.</text>
</comment>
<accession>A0A2K3P7X6</accession>
<evidence type="ECO:0000313" key="1">
    <source>
        <dbReference type="EMBL" id="PNY11395.1"/>
    </source>
</evidence>
<protein>
    <submittedName>
        <fullName evidence="1">Uncharacterized protein</fullName>
    </submittedName>
</protein>